<dbReference type="InterPro" id="IPR037518">
    <property type="entry name" value="MPN"/>
</dbReference>
<dbReference type="PRINTS" id="PR02052">
    <property type="entry name" value="ABRAXAS"/>
</dbReference>
<keyword evidence="4" id="KW-0597">Phosphoprotein</keyword>
<keyword evidence="8" id="KW-0234">DNA repair</keyword>
<evidence type="ECO:0000256" key="3">
    <source>
        <dbReference type="ARBA" id="ARBA00013672"/>
    </source>
</evidence>
<dbReference type="GO" id="GO:0070536">
    <property type="term" value="P:protein K63-linked deubiquitination"/>
    <property type="evidence" value="ECO:0007669"/>
    <property type="project" value="TreeGrafter"/>
</dbReference>
<evidence type="ECO:0000256" key="9">
    <source>
        <dbReference type="ARBA" id="ARBA00023242"/>
    </source>
</evidence>
<dbReference type="GO" id="GO:0006281">
    <property type="term" value="P:DNA repair"/>
    <property type="evidence" value="ECO:0007669"/>
    <property type="project" value="UniProtKB-KW"/>
</dbReference>
<evidence type="ECO:0000313" key="15">
    <source>
        <dbReference type="Proteomes" id="UP001066276"/>
    </source>
</evidence>
<dbReference type="GO" id="GO:0031593">
    <property type="term" value="F:polyubiquitin modification-dependent protein binding"/>
    <property type="evidence" value="ECO:0007669"/>
    <property type="project" value="TreeGrafter"/>
</dbReference>
<keyword evidence="7" id="KW-0175">Coiled coil</keyword>
<evidence type="ECO:0000256" key="7">
    <source>
        <dbReference type="ARBA" id="ARBA00023054"/>
    </source>
</evidence>
<dbReference type="GO" id="GO:0090307">
    <property type="term" value="P:mitotic spindle assembly"/>
    <property type="evidence" value="ECO:0007669"/>
    <property type="project" value="TreeGrafter"/>
</dbReference>
<organism evidence="14 15">
    <name type="scientific">Pleurodeles waltl</name>
    <name type="common">Iberian ribbed newt</name>
    <dbReference type="NCBI Taxonomy" id="8319"/>
    <lineage>
        <taxon>Eukaryota</taxon>
        <taxon>Metazoa</taxon>
        <taxon>Chordata</taxon>
        <taxon>Craniata</taxon>
        <taxon>Vertebrata</taxon>
        <taxon>Euteleostomi</taxon>
        <taxon>Amphibia</taxon>
        <taxon>Batrachia</taxon>
        <taxon>Caudata</taxon>
        <taxon>Salamandroidea</taxon>
        <taxon>Salamandridae</taxon>
        <taxon>Pleurodelinae</taxon>
        <taxon>Pleurodeles</taxon>
    </lineage>
</organism>
<dbReference type="GO" id="GO:0006325">
    <property type="term" value="P:chromatin organization"/>
    <property type="evidence" value="ECO:0007669"/>
    <property type="project" value="UniProtKB-KW"/>
</dbReference>
<keyword evidence="5" id="KW-0227">DNA damage</keyword>
<dbReference type="PANTHER" id="PTHR31728">
    <property type="entry name" value="ABRAXAS FAMILY MEMBER"/>
    <property type="match status" value="1"/>
</dbReference>
<evidence type="ECO:0000259" key="13">
    <source>
        <dbReference type="PROSITE" id="PS50249"/>
    </source>
</evidence>
<evidence type="ECO:0000313" key="14">
    <source>
        <dbReference type="EMBL" id="KAJ1205565.1"/>
    </source>
</evidence>
<dbReference type="PRINTS" id="PR02051">
    <property type="entry name" value="PROTEINF175"/>
</dbReference>
<accession>A0AAV7VV48</accession>
<dbReference type="PANTHER" id="PTHR31728:SF2">
    <property type="entry name" value="BRCA1-A COMPLEX SUBUNIT ABRAXAS 1"/>
    <property type="match status" value="1"/>
</dbReference>
<comment type="similarity">
    <text evidence="2">Belongs to the FAM175 family. Abraxas subfamily.</text>
</comment>
<protein>
    <recommendedName>
        <fullName evidence="3">BRCA1-A complex subunit Abraxas 1</fullName>
    </recommendedName>
    <alternativeName>
        <fullName evidence="11">Coiled-coil domain-containing protein 98</fullName>
    </alternativeName>
    <alternativeName>
        <fullName evidence="10">Protein FAM175A</fullName>
    </alternativeName>
</protein>
<evidence type="ECO:0000256" key="10">
    <source>
        <dbReference type="ARBA" id="ARBA00030629"/>
    </source>
</evidence>
<evidence type="ECO:0000256" key="5">
    <source>
        <dbReference type="ARBA" id="ARBA00022763"/>
    </source>
</evidence>
<keyword evidence="9" id="KW-0539">Nucleus</keyword>
<dbReference type="CDD" id="cd23523">
    <property type="entry name" value="Abraxas_1"/>
    <property type="match status" value="1"/>
</dbReference>
<feature type="region of interest" description="Disordered" evidence="12">
    <location>
        <begin position="370"/>
        <end position="408"/>
    </location>
</feature>
<name>A0AAV7VV48_PLEWA</name>
<dbReference type="PROSITE" id="PS50249">
    <property type="entry name" value="MPN"/>
    <property type="match status" value="1"/>
</dbReference>
<evidence type="ECO:0000256" key="6">
    <source>
        <dbReference type="ARBA" id="ARBA00022853"/>
    </source>
</evidence>
<evidence type="ECO:0000256" key="11">
    <source>
        <dbReference type="ARBA" id="ARBA00030777"/>
    </source>
</evidence>
<proteinExistence type="inferred from homology"/>
<keyword evidence="15" id="KW-1185">Reference proteome</keyword>
<dbReference type="AlphaFoldDB" id="A0AAV7VV48"/>
<comment type="caution">
    <text evidence="14">The sequence shown here is derived from an EMBL/GenBank/DDBJ whole genome shotgun (WGS) entry which is preliminary data.</text>
</comment>
<evidence type="ECO:0000256" key="1">
    <source>
        <dbReference type="ARBA" id="ARBA00004123"/>
    </source>
</evidence>
<evidence type="ECO:0000256" key="8">
    <source>
        <dbReference type="ARBA" id="ARBA00023204"/>
    </source>
</evidence>
<evidence type="ECO:0000256" key="12">
    <source>
        <dbReference type="SAM" id="MobiDB-lite"/>
    </source>
</evidence>
<dbReference type="InterPro" id="IPR023239">
    <property type="entry name" value="BRISC_Abraxas1"/>
</dbReference>
<dbReference type="GO" id="GO:0005634">
    <property type="term" value="C:nucleus"/>
    <property type="evidence" value="ECO:0007669"/>
    <property type="project" value="UniProtKB-SubCell"/>
</dbReference>
<dbReference type="Pfam" id="PF21125">
    <property type="entry name" value="MPN_2A_DUB_like"/>
    <property type="match status" value="1"/>
</dbReference>
<evidence type="ECO:0000256" key="2">
    <source>
        <dbReference type="ARBA" id="ARBA00007890"/>
    </source>
</evidence>
<dbReference type="InterPro" id="IPR023238">
    <property type="entry name" value="FAM175"/>
</dbReference>
<keyword evidence="6" id="KW-0156">Chromatin regulator</keyword>
<dbReference type="Proteomes" id="UP001066276">
    <property type="component" value="Chromosome 1_2"/>
</dbReference>
<dbReference type="GO" id="GO:0008017">
    <property type="term" value="F:microtubule binding"/>
    <property type="evidence" value="ECO:0007669"/>
    <property type="project" value="TreeGrafter"/>
</dbReference>
<feature type="domain" description="MPN" evidence="13">
    <location>
        <begin position="8"/>
        <end position="154"/>
    </location>
</feature>
<comment type="subcellular location">
    <subcellularLocation>
        <location evidence="1">Nucleus</location>
    </subcellularLocation>
</comment>
<dbReference type="GO" id="GO:0008608">
    <property type="term" value="P:attachment of spindle microtubules to kinetochore"/>
    <property type="evidence" value="ECO:0007669"/>
    <property type="project" value="TreeGrafter"/>
</dbReference>
<sequence>MTEGETTSAVVSGFVFGAFAFQHLNSRSDTEGFLLGDVKGEAKNSITDSQMDDVEVVYTIDIQKHHPCDLLFSFYNSAGDIDEKALKKILSGHRKDVIGWYKFRRNSDQTMTFRERLLHKNLEEHLANQGLVFLLLTSSTTTESSSTHKLEYALHKPQCGVCPRISLLVSNLGMSEQHGYRTELGPCLSVGFCKAVKKHRSDFFNEDDTLKEVHKINDMYGTLNEELKKTCIKVEASERSVEGLLIDITRLKLEIAEKKKLRASQASAGNQPASPEEEKENVFLCQALRAFFPNSKRLHTCALSLFGRQIPHHCHRTDQNHNLVDKLTLMLEDSDYPEIDVRQSSKRKVSAIQEERKAFKKSRLWQLQRKSKRKTDKEQILALSGPETEEDLSEPLADSQAFPQSPTF</sequence>
<reference evidence="14" key="1">
    <citation type="journal article" date="2022" name="bioRxiv">
        <title>Sequencing and chromosome-scale assembly of the giantPleurodeles waltlgenome.</title>
        <authorList>
            <person name="Brown T."/>
            <person name="Elewa A."/>
            <person name="Iarovenko S."/>
            <person name="Subramanian E."/>
            <person name="Araus A.J."/>
            <person name="Petzold A."/>
            <person name="Susuki M."/>
            <person name="Suzuki K.-i.T."/>
            <person name="Hayashi T."/>
            <person name="Toyoda A."/>
            <person name="Oliveira C."/>
            <person name="Osipova E."/>
            <person name="Leigh N.D."/>
            <person name="Simon A."/>
            <person name="Yun M.H."/>
        </authorList>
    </citation>
    <scope>NUCLEOTIDE SEQUENCE</scope>
    <source>
        <strain evidence="14">20211129_DDA</strain>
        <tissue evidence="14">Liver</tissue>
    </source>
</reference>
<dbReference type="EMBL" id="JANPWB010000002">
    <property type="protein sequence ID" value="KAJ1205565.1"/>
    <property type="molecule type" value="Genomic_DNA"/>
</dbReference>
<gene>
    <name evidence="14" type="ORF">NDU88_000993</name>
</gene>
<evidence type="ECO:0000256" key="4">
    <source>
        <dbReference type="ARBA" id="ARBA00022553"/>
    </source>
</evidence>